<organism evidence="3 4">
    <name type="scientific">Cyclotella cryptica</name>
    <dbReference type="NCBI Taxonomy" id="29204"/>
    <lineage>
        <taxon>Eukaryota</taxon>
        <taxon>Sar</taxon>
        <taxon>Stramenopiles</taxon>
        <taxon>Ochrophyta</taxon>
        <taxon>Bacillariophyta</taxon>
        <taxon>Coscinodiscophyceae</taxon>
        <taxon>Thalassiosirophycidae</taxon>
        <taxon>Stephanodiscales</taxon>
        <taxon>Stephanodiscaceae</taxon>
        <taxon>Cyclotella</taxon>
    </lineage>
</organism>
<evidence type="ECO:0000256" key="1">
    <source>
        <dbReference type="SAM" id="MobiDB-lite"/>
    </source>
</evidence>
<evidence type="ECO:0000313" key="4">
    <source>
        <dbReference type="Proteomes" id="UP001516023"/>
    </source>
</evidence>
<evidence type="ECO:0000313" key="3">
    <source>
        <dbReference type="EMBL" id="KAL3781550.1"/>
    </source>
</evidence>
<gene>
    <name evidence="3" type="ORF">HJC23_000035</name>
</gene>
<dbReference type="InterPro" id="IPR000156">
    <property type="entry name" value="Ran_bind_dom"/>
</dbReference>
<feature type="compositionally biased region" description="Polar residues" evidence="1">
    <location>
        <begin position="95"/>
        <end position="108"/>
    </location>
</feature>
<name>A0ABD3P015_9STRA</name>
<sequence>MTNGEEDEDCVCEVRVKLFRMDPVAPEQETEEAKMKESVVPLVPFTSQRMKWKKNDDKEKEGTNDGASDGKEEVKMDWHEAGIGPVRILKPKENSFPSGNTTANNGSSQEEDGSKAFTQVVQQGEMAPGGQGTKLILNVRLIPDLCHVHPNSEKCIQLDAHSIDKDGTGRTVGAYLL</sequence>
<proteinExistence type="predicted"/>
<reference evidence="3 4" key="1">
    <citation type="journal article" date="2020" name="G3 (Bethesda)">
        <title>Improved Reference Genome for Cyclotella cryptica CCMP332, a Model for Cell Wall Morphogenesis, Salinity Adaptation, and Lipid Production in Diatoms (Bacillariophyta).</title>
        <authorList>
            <person name="Roberts W.R."/>
            <person name="Downey K.M."/>
            <person name="Ruck E.C."/>
            <person name="Traller J.C."/>
            <person name="Alverson A.J."/>
        </authorList>
    </citation>
    <scope>NUCLEOTIDE SEQUENCE [LARGE SCALE GENOMIC DNA]</scope>
    <source>
        <strain evidence="3 4">CCMP332</strain>
    </source>
</reference>
<keyword evidence="4" id="KW-1185">Reference proteome</keyword>
<accession>A0ABD3P015</accession>
<protein>
    <recommendedName>
        <fullName evidence="2">RanBD1 domain-containing protein</fullName>
    </recommendedName>
</protein>
<evidence type="ECO:0000259" key="2">
    <source>
        <dbReference type="PROSITE" id="PS50196"/>
    </source>
</evidence>
<feature type="region of interest" description="Disordered" evidence="1">
    <location>
        <begin position="44"/>
        <end position="114"/>
    </location>
</feature>
<feature type="domain" description="RanBD1" evidence="2">
    <location>
        <begin position="1"/>
        <end position="145"/>
    </location>
</feature>
<comment type="caution">
    <text evidence="3">The sequence shown here is derived from an EMBL/GenBank/DDBJ whole genome shotgun (WGS) entry which is preliminary data.</text>
</comment>
<feature type="compositionally biased region" description="Basic and acidic residues" evidence="1">
    <location>
        <begin position="53"/>
        <end position="80"/>
    </location>
</feature>
<dbReference type="Proteomes" id="UP001516023">
    <property type="component" value="Unassembled WGS sequence"/>
</dbReference>
<dbReference type="AlphaFoldDB" id="A0ABD3P015"/>
<dbReference type="PROSITE" id="PS50196">
    <property type="entry name" value="RANBD1"/>
    <property type="match status" value="1"/>
</dbReference>
<dbReference type="EMBL" id="JABMIG020000313">
    <property type="protein sequence ID" value="KAL3781550.1"/>
    <property type="molecule type" value="Genomic_DNA"/>
</dbReference>
<dbReference type="Gene3D" id="2.30.29.30">
    <property type="entry name" value="Pleckstrin-homology domain (PH domain)/Phosphotyrosine-binding domain (PTB)"/>
    <property type="match status" value="1"/>
</dbReference>
<dbReference type="InterPro" id="IPR011993">
    <property type="entry name" value="PH-like_dom_sf"/>
</dbReference>